<reference evidence="19 20" key="1">
    <citation type="submission" date="2024-02" db="EMBL/GenBank/DDBJ databases">
        <authorList>
            <person name="Daric V."/>
            <person name="Darras S."/>
        </authorList>
    </citation>
    <scope>NUCLEOTIDE SEQUENCE [LARGE SCALE GENOMIC DNA]</scope>
</reference>
<evidence type="ECO:0000256" key="3">
    <source>
        <dbReference type="ARBA" id="ARBA00022475"/>
    </source>
</evidence>
<keyword evidence="20" id="KW-1185">Reference proteome</keyword>
<evidence type="ECO:0000256" key="15">
    <source>
        <dbReference type="SAM" id="MobiDB-lite"/>
    </source>
</evidence>
<feature type="transmembrane region" description="Helical" evidence="16">
    <location>
        <begin position="605"/>
        <end position="630"/>
    </location>
</feature>
<dbReference type="Pfam" id="PF01462">
    <property type="entry name" value="LRRNT"/>
    <property type="match status" value="1"/>
</dbReference>
<comment type="subunit">
    <text evidence="13">Interacts with KCNMA1.</text>
</comment>
<dbReference type="SMART" id="SM00365">
    <property type="entry name" value="LRR_SD22"/>
    <property type="match status" value="3"/>
</dbReference>
<evidence type="ECO:0000256" key="11">
    <source>
        <dbReference type="ARBA" id="ARBA00023157"/>
    </source>
</evidence>
<keyword evidence="6 17" id="KW-0732">Signal</keyword>
<evidence type="ECO:0000256" key="17">
    <source>
        <dbReference type="SAM" id="SignalP"/>
    </source>
</evidence>
<keyword evidence="8 16" id="KW-1133">Transmembrane helix</keyword>
<evidence type="ECO:0000313" key="19">
    <source>
        <dbReference type="EMBL" id="CAK8684361.1"/>
    </source>
</evidence>
<accession>A0ABP0G0K9</accession>
<protein>
    <recommendedName>
        <fullName evidence="18">EGF-like domain-containing protein</fullName>
    </recommendedName>
</protein>
<dbReference type="PROSITE" id="PS01186">
    <property type="entry name" value="EGF_2"/>
    <property type="match status" value="1"/>
</dbReference>
<keyword evidence="10 16" id="KW-0472">Membrane</keyword>
<dbReference type="Pfam" id="PF13855">
    <property type="entry name" value="LRR_8"/>
    <property type="match status" value="2"/>
</dbReference>
<keyword evidence="7" id="KW-0677">Repeat</keyword>
<feature type="chain" id="PRO_5046887742" description="EGF-like domain-containing protein" evidence="17">
    <location>
        <begin position="24"/>
        <end position="919"/>
    </location>
</feature>
<dbReference type="SMART" id="SM00013">
    <property type="entry name" value="LRRNT"/>
    <property type="match status" value="1"/>
</dbReference>
<dbReference type="InterPro" id="IPR000372">
    <property type="entry name" value="LRRNT"/>
</dbReference>
<feature type="region of interest" description="Disordered" evidence="15">
    <location>
        <begin position="696"/>
        <end position="729"/>
    </location>
</feature>
<comment type="caution">
    <text evidence="14">Lacks conserved residue(s) required for the propagation of feature annotation.</text>
</comment>
<comment type="caution">
    <text evidence="19">The sequence shown here is derived from an EMBL/GenBank/DDBJ whole genome shotgun (WGS) entry which is preliminary data.</text>
</comment>
<dbReference type="Gene3D" id="2.10.25.10">
    <property type="entry name" value="Laminin"/>
    <property type="match status" value="1"/>
</dbReference>
<evidence type="ECO:0000256" key="5">
    <source>
        <dbReference type="ARBA" id="ARBA00022692"/>
    </source>
</evidence>
<keyword evidence="5 16" id="KW-0812">Transmembrane</keyword>
<feature type="disulfide bond" evidence="14">
    <location>
        <begin position="383"/>
        <end position="400"/>
    </location>
</feature>
<dbReference type="Proteomes" id="UP001642483">
    <property type="component" value="Unassembled WGS sequence"/>
</dbReference>
<dbReference type="PROSITE" id="PS00022">
    <property type="entry name" value="EGF_1"/>
    <property type="match status" value="1"/>
</dbReference>
<evidence type="ECO:0000259" key="18">
    <source>
        <dbReference type="PROSITE" id="PS50026"/>
    </source>
</evidence>
<name>A0ABP0G0K9_CLALP</name>
<dbReference type="PANTHER" id="PTHR46473:SF10">
    <property type="entry name" value="LD45603P-RELATED"/>
    <property type="match status" value="1"/>
</dbReference>
<feature type="compositionally biased region" description="Acidic residues" evidence="15">
    <location>
        <begin position="545"/>
        <end position="556"/>
    </location>
</feature>
<evidence type="ECO:0000256" key="7">
    <source>
        <dbReference type="ARBA" id="ARBA00022737"/>
    </source>
</evidence>
<dbReference type="PROSITE" id="PS51450">
    <property type="entry name" value="LRR"/>
    <property type="match status" value="5"/>
</dbReference>
<dbReference type="InterPro" id="IPR000742">
    <property type="entry name" value="EGF"/>
</dbReference>
<keyword evidence="12" id="KW-0407">Ion channel</keyword>
<feature type="domain" description="EGF-like" evidence="18">
    <location>
        <begin position="374"/>
        <end position="412"/>
    </location>
</feature>
<dbReference type="EMBL" id="CAWYQH010000097">
    <property type="protein sequence ID" value="CAK8684361.1"/>
    <property type="molecule type" value="Genomic_DNA"/>
</dbReference>
<dbReference type="SUPFAM" id="SSF52058">
    <property type="entry name" value="L domain-like"/>
    <property type="match status" value="1"/>
</dbReference>
<feature type="disulfide bond" evidence="14">
    <location>
        <begin position="402"/>
        <end position="411"/>
    </location>
</feature>
<evidence type="ECO:0000256" key="16">
    <source>
        <dbReference type="SAM" id="Phobius"/>
    </source>
</evidence>
<evidence type="ECO:0000256" key="13">
    <source>
        <dbReference type="ARBA" id="ARBA00038736"/>
    </source>
</evidence>
<evidence type="ECO:0000256" key="14">
    <source>
        <dbReference type="PROSITE-ProRule" id="PRU00076"/>
    </source>
</evidence>
<sequence>MDLFYQAVLFLLVVASGVPATVACPSACDCHNKEVWCESRGLTSVPVDIPADTRMLYLFDNKITTIPDGSLSRLKNLRLLSLSSNRLNDSAFKPSLFLQLKQLENLQLSDNRLTSIPRNAFAGMPNLVRIDLENNKISSIDSDALKNMSNLLELKLSNNRLSDFPKIVACPALSRLCLGGNELVRLRPDGLRQVNLEHLELSRNRLNQLPSTLFGGLSNMRVLDISSNQIHRVPQIISNMTSLQTLNLSHNPITTLDGKFLTNLRRMKTLDIGSLQLSTLSEGFIPRGVYLNFLDLTNNPWNCDCAISWLTNFMRHVRGAFRNVNQAKCSQPPELTGRPLIALYQRDLKCSGSPGKHNSANNIPRPSPTSRRPNIDLCAAMACANGATCYINRTTFRPVCRCLTGYKGMLCDKPLYRPTPSTSTTTSTTAIASNTAFRPQLIIQSDTLTPNSVQIMLPSTRKRLKVSVAQLSPNGIIDRSPREFHIRPTAHPYTVTNLEPGKRYNICISSTDVIQTSLQSRRIVEDKLCGEVTTLPIATKPPVEEATDTEHEDDGGDTIVKGGGDDDDDNTNAGQKTGDDSDIVQQPSGGNAPVADPKTDSDFKLLYPALGASLGAFIILILVILFFVCYRNKRKLKQSDNRSVGSRGHAEYVAGKTGDQEIVPMVTHQRRQYQQQTSVPLSGQNGDVYHTPAHSYPLNGASPQRVGTPNKTGSLGRSSNSGGSVSGVPQNYPIDMQRCCTTATGIMHSVAPMVNGEEMRCSTTPSSSTYQSNGGPYNGHAPYTTDHGSVLTSRGQEYVYRHHGKPETLAETCFQEQGQPMVVPVRSTGTVVNQFHQGPIATTTVSPATTYQLNNPVTMPGYQARSPMARPQPVSMHYTPGKQQRYTNSHADHYNQMPMTNGQIIENCMTPVFHDTMVM</sequence>
<dbReference type="SUPFAM" id="SSF57196">
    <property type="entry name" value="EGF/Laminin"/>
    <property type="match status" value="1"/>
</dbReference>
<dbReference type="PANTHER" id="PTHR46473">
    <property type="entry name" value="GH08155P"/>
    <property type="match status" value="1"/>
</dbReference>
<dbReference type="InterPro" id="IPR003591">
    <property type="entry name" value="Leu-rich_rpt_typical-subtyp"/>
</dbReference>
<gene>
    <name evidence="19" type="ORF">CVLEPA_LOCUS15348</name>
</gene>
<dbReference type="PROSITE" id="PS50026">
    <property type="entry name" value="EGF_3"/>
    <property type="match status" value="1"/>
</dbReference>
<dbReference type="SMART" id="SM00082">
    <property type="entry name" value="LRRCT"/>
    <property type="match status" value="1"/>
</dbReference>
<evidence type="ECO:0000256" key="2">
    <source>
        <dbReference type="ARBA" id="ARBA00022448"/>
    </source>
</evidence>
<dbReference type="SMART" id="SM00369">
    <property type="entry name" value="LRR_TYP"/>
    <property type="match status" value="9"/>
</dbReference>
<feature type="compositionally biased region" description="Polar residues" evidence="15">
    <location>
        <begin position="701"/>
        <end position="712"/>
    </location>
</feature>
<keyword evidence="9" id="KW-0406">Ion transport</keyword>
<evidence type="ECO:0000256" key="1">
    <source>
        <dbReference type="ARBA" id="ARBA00004162"/>
    </source>
</evidence>
<evidence type="ECO:0000256" key="9">
    <source>
        <dbReference type="ARBA" id="ARBA00023065"/>
    </source>
</evidence>
<evidence type="ECO:0000256" key="10">
    <source>
        <dbReference type="ARBA" id="ARBA00023136"/>
    </source>
</evidence>
<evidence type="ECO:0000256" key="8">
    <source>
        <dbReference type="ARBA" id="ARBA00022989"/>
    </source>
</evidence>
<dbReference type="InterPro" id="IPR051432">
    <property type="entry name" value="KCNMA1_auxiliary"/>
</dbReference>
<keyword evidence="11 14" id="KW-1015">Disulfide bond</keyword>
<proteinExistence type="predicted"/>
<dbReference type="InterPro" id="IPR032675">
    <property type="entry name" value="LRR_dom_sf"/>
</dbReference>
<keyword evidence="3" id="KW-1003">Cell membrane</keyword>
<dbReference type="SMART" id="SM00364">
    <property type="entry name" value="LRR_BAC"/>
    <property type="match status" value="4"/>
</dbReference>
<keyword evidence="14" id="KW-0245">EGF-like domain</keyword>
<evidence type="ECO:0000313" key="20">
    <source>
        <dbReference type="Proteomes" id="UP001642483"/>
    </source>
</evidence>
<feature type="region of interest" description="Disordered" evidence="15">
    <location>
        <begin position="539"/>
        <end position="598"/>
    </location>
</feature>
<dbReference type="Gene3D" id="3.80.10.10">
    <property type="entry name" value="Ribonuclease Inhibitor"/>
    <property type="match status" value="2"/>
</dbReference>
<organism evidence="19 20">
    <name type="scientific">Clavelina lepadiformis</name>
    <name type="common">Light-bulb sea squirt</name>
    <name type="synonym">Ascidia lepadiformis</name>
    <dbReference type="NCBI Taxonomy" id="159417"/>
    <lineage>
        <taxon>Eukaryota</taxon>
        <taxon>Metazoa</taxon>
        <taxon>Chordata</taxon>
        <taxon>Tunicata</taxon>
        <taxon>Ascidiacea</taxon>
        <taxon>Aplousobranchia</taxon>
        <taxon>Clavelinidae</taxon>
        <taxon>Clavelina</taxon>
    </lineage>
</organism>
<keyword evidence="4" id="KW-0433">Leucine-rich repeat</keyword>
<evidence type="ECO:0000256" key="4">
    <source>
        <dbReference type="ARBA" id="ARBA00022614"/>
    </source>
</evidence>
<keyword evidence="2" id="KW-0813">Transport</keyword>
<dbReference type="InterPro" id="IPR001611">
    <property type="entry name" value="Leu-rich_rpt"/>
</dbReference>
<evidence type="ECO:0000256" key="6">
    <source>
        <dbReference type="ARBA" id="ARBA00022729"/>
    </source>
</evidence>
<comment type="subcellular location">
    <subcellularLocation>
        <location evidence="1">Cell membrane</location>
        <topology evidence="1">Single-pass membrane protein</topology>
    </subcellularLocation>
</comment>
<feature type="compositionally biased region" description="Low complexity" evidence="15">
    <location>
        <begin position="713"/>
        <end position="727"/>
    </location>
</feature>
<dbReference type="InterPro" id="IPR000483">
    <property type="entry name" value="Cys-rich_flank_reg_C"/>
</dbReference>
<evidence type="ECO:0000256" key="12">
    <source>
        <dbReference type="ARBA" id="ARBA00023303"/>
    </source>
</evidence>
<feature type="signal peptide" evidence="17">
    <location>
        <begin position="1"/>
        <end position="23"/>
    </location>
</feature>